<evidence type="ECO:0000313" key="4">
    <source>
        <dbReference type="Proteomes" id="UP000007590"/>
    </source>
</evidence>
<dbReference type="Gene3D" id="1.10.530.10">
    <property type="match status" value="1"/>
</dbReference>
<dbReference type="SMART" id="SM00047">
    <property type="entry name" value="LYZ2"/>
    <property type="match status" value="1"/>
</dbReference>
<dbReference type="AlphaFoldDB" id="H8KWA4"/>
<gene>
    <name evidence="3" type="ordered locus">Solca_2873</name>
</gene>
<dbReference type="RefSeq" id="WP_014681123.1">
    <property type="nucleotide sequence ID" value="NC_017770.1"/>
</dbReference>
<dbReference type="InterPro" id="IPR002901">
    <property type="entry name" value="MGlyc_endo_b_GlcNAc-like_dom"/>
</dbReference>
<proteinExistence type="predicted"/>
<name>H8KWA4_SOLCM</name>
<protein>
    <submittedName>
        <fullName evidence="3">Muramidase (Flagellum-specific)</fullName>
    </submittedName>
</protein>
<dbReference type="KEGG" id="scn:Solca_2873"/>
<dbReference type="GO" id="GO:0004040">
    <property type="term" value="F:amidase activity"/>
    <property type="evidence" value="ECO:0007669"/>
    <property type="project" value="InterPro"/>
</dbReference>
<dbReference type="Proteomes" id="UP000007590">
    <property type="component" value="Chromosome"/>
</dbReference>
<dbReference type="PANTHER" id="PTHR33308:SF9">
    <property type="entry name" value="PEPTIDOGLYCAN HYDROLASE FLGJ"/>
    <property type="match status" value="1"/>
</dbReference>
<reference evidence="3" key="1">
    <citation type="submission" date="2012-02" db="EMBL/GenBank/DDBJ databases">
        <title>The complete genome of Solitalea canadensis DSM 3403.</title>
        <authorList>
            <consortium name="US DOE Joint Genome Institute (JGI-PGF)"/>
            <person name="Lucas S."/>
            <person name="Copeland A."/>
            <person name="Lapidus A."/>
            <person name="Glavina del Rio T."/>
            <person name="Dalin E."/>
            <person name="Tice H."/>
            <person name="Bruce D."/>
            <person name="Goodwin L."/>
            <person name="Pitluck S."/>
            <person name="Peters L."/>
            <person name="Ovchinnikova G."/>
            <person name="Lu M."/>
            <person name="Kyrpides N."/>
            <person name="Mavromatis K."/>
            <person name="Ivanova N."/>
            <person name="Brettin T."/>
            <person name="Detter J.C."/>
            <person name="Han C."/>
            <person name="Larimer F."/>
            <person name="Land M."/>
            <person name="Hauser L."/>
            <person name="Markowitz V."/>
            <person name="Cheng J.-F."/>
            <person name="Hugenholtz P."/>
            <person name="Woyke T."/>
            <person name="Wu D."/>
            <person name="Spring S."/>
            <person name="Schroeder M."/>
            <person name="Kopitz M."/>
            <person name="Brambilla E."/>
            <person name="Klenk H.-P."/>
            <person name="Eisen J.A."/>
        </authorList>
    </citation>
    <scope>NUCLEOTIDE SEQUENCE</scope>
    <source>
        <strain evidence="3">DSM 3403</strain>
    </source>
</reference>
<accession>H8KWA4</accession>
<organism evidence="3 4">
    <name type="scientific">Solitalea canadensis (strain ATCC 29591 / DSM 3403 / JCM 21819 / LMG 8368 / NBRC 15130 / NCIMB 12057 / USAM 9D)</name>
    <name type="common">Flexibacter canadensis</name>
    <dbReference type="NCBI Taxonomy" id="929556"/>
    <lineage>
        <taxon>Bacteria</taxon>
        <taxon>Pseudomonadati</taxon>
        <taxon>Bacteroidota</taxon>
        <taxon>Sphingobacteriia</taxon>
        <taxon>Sphingobacteriales</taxon>
        <taxon>Sphingobacteriaceae</taxon>
        <taxon>Solitalea</taxon>
    </lineage>
</organism>
<sequence length="155" mass="17430">MRSTVLKVVVVCLFLSISSLSFGQKTYINKYKSTARSLSVKYGIPSSVILGVAVVESSSGQNRNSKLLKNHFGIAGKNNLRKKGIYTKYKQYPTVNASYIDFCKVITRKSFYKKMKGSKNYAKWVDAISKTGYSTQPATWKKKVTTVIKKYNLAK</sequence>
<dbReference type="InterPro" id="IPR051056">
    <property type="entry name" value="Glycosyl_Hydrolase_73"/>
</dbReference>
<evidence type="ECO:0000313" key="3">
    <source>
        <dbReference type="EMBL" id="AFD07896.1"/>
    </source>
</evidence>
<dbReference type="Pfam" id="PF01832">
    <property type="entry name" value="Glucosaminidase"/>
    <property type="match status" value="1"/>
</dbReference>
<dbReference type="EMBL" id="CP003349">
    <property type="protein sequence ID" value="AFD07896.1"/>
    <property type="molecule type" value="Genomic_DNA"/>
</dbReference>
<keyword evidence="1" id="KW-0378">Hydrolase</keyword>
<keyword evidence="4" id="KW-1185">Reference proteome</keyword>
<dbReference type="STRING" id="929556.Solca_2873"/>
<dbReference type="eggNOG" id="COG1705">
    <property type="taxonomic scope" value="Bacteria"/>
</dbReference>
<dbReference type="OrthoDB" id="1371721at2"/>
<evidence type="ECO:0000256" key="1">
    <source>
        <dbReference type="ARBA" id="ARBA00022801"/>
    </source>
</evidence>
<dbReference type="HOGENOM" id="CLU_013771_1_2_10"/>
<feature type="domain" description="Mannosyl-glycoprotein endo-beta-N-acetylglucosamidase-like" evidence="2">
    <location>
        <begin position="13"/>
        <end position="152"/>
    </location>
</feature>
<dbReference type="PANTHER" id="PTHR33308">
    <property type="entry name" value="PEPTIDOGLYCAN HYDROLASE FLGJ"/>
    <property type="match status" value="1"/>
</dbReference>
<evidence type="ECO:0000259" key="2">
    <source>
        <dbReference type="SMART" id="SM00047"/>
    </source>
</evidence>